<protein>
    <submittedName>
        <fullName evidence="1">Uncharacterized protein</fullName>
    </submittedName>
</protein>
<sequence length="128" mass="14409">MITEPNRIGLTEVTVEKIDELLEELNPQAGEEGEKLVRYDLYRLAVALGIKNETVPSKLTASVNSFLRVSDLDPDKVLFTVVENSGLNSDSIAIYSFIECLAEHGIKEMYNTYDQTGEIPFEEYFLAE</sequence>
<evidence type="ECO:0000313" key="2">
    <source>
        <dbReference type="Proteomes" id="UP000434870"/>
    </source>
</evidence>
<reference evidence="1 2" key="1">
    <citation type="submission" date="2019-09" db="EMBL/GenBank/DDBJ databases">
        <title>Genome of Aliivibrio finisterrensis LMG 23869 (type strain).</title>
        <authorList>
            <person name="Bowman J.P."/>
        </authorList>
    </citation>
    <scope>NUCLEOTIDE SEQUENCE [LARGE SCALE GENOMIC DNA]</scope>
    <source>
        <strain evidence="1 2">LMG 23869</strain>
    </source>
</reference>
<dbReference type="RefSeq" id="WP_151653612.1">
    <property type="nucleotide sequence ID" value="NZ_WBVP01000002.1"/>
</dbReference>
<gene>
    <name evidence="1" type="ORF">F8B77_03140</name>
</gene>
<comment type="caution">
    <text evidence="1">The sequence shown here is derived from an EMBL/GenBank/DDBJ whole genome shotgun (WGS) entry which is preliminary data.</text>
</comment>
<accession>A0A6N6RWV0</accession>
<proteinExistence type="predicted"/>
<evidence type="ECO:0000313" key="1">
    <source>
        <dbReference type="EMBL" id="KAB2826218.1"/>
    </source>
</evidence>
<dbReference type="EMBL" id="WBVP01000002">
    <property type="protein sequence ID" value="KAB2826218.1"/>
    <property type="molecule type" value="Genomic_DNA"/>
</dbReference>
<name>A0A6N6RWV0_9GAMM</name>
<dbReference type="Proteomes" id="UP000434870">
    <property type="component" value="Unassembled WGS sequence"/>
</dbReference>
<organism evidence="1 2">
    <name type="scientific">Aliivibrio finisterrensis</name>
    <dbReference type="NCBI Taxonomy" id="511998"/>
    <lineage>
        <taxon>Bacteria</taxon>
        <taxon>Pseudomonadati</taxon>
        <taxon>Pseudomonadota</taxon>
        <taxon>Gammaproteobacteria</taxon>
        <taxon>Vibrionales</taxon>
        <taxon>Vibrionaceae</taxon>
        <taxon>Aliivibrio</taxon>
    </lineage>
</organism>
<dbReference type="AlphaFoldDB" id="A0A6N6RWV0"/>